<dbReference type="EC" id="3.5.1.28" evidence="3"/>
<dbReference type="CDD" id="cd02696">
    <property type="entry name" value="MurNAc-LAA"/>
    <property type="match status" value="1"/>
</dbReference>
<evidence type="ECO:0000313" key="3">
    <source>
        <dbReference type="EMBL" id="UNO49324.1"/>
    </source>
</evidence>
<sequence length="268" mass="29480">MRGHKWRSGFAVWMSLACVLVSSIGWVNPNSASAASTIGSSRTNEEAEGDTTLRPGLVGKVIVVDAGHGGKDSGARGVAGVHEKEITLAVAHRLTSYLQEAGATVVTTRMTDTDLASDEDERNRRRHLGDLRGRFEVTKRQKIDAFVSIHCNAAPSPDWHGAQVLYLKDNEHAKQLATVMQQTFQETLLPTKRSIQSNRTLYLLKRIDGPTVLAEIGFITNPNEAHWLQQPSYQDKVALAMYIALRRYYDGGQTTGRPSSANDSHRVS</sequence>
<dbReference type="RefSeq" id="WP_021296649.1">
    <property type="nucleotide sequence ID" value="NZ_AURB01000132.1"/>
</dbReference>
<dbReference type="Proteomes" id="UP000829401">
    <property type="component" value="Chromosome"/>
</dbReference>
<protein>
    <submittedName>
        <fullName evidence="3">N-acetylmuramoyl-L-alanine amidase</fullName>
        <ecNumber evidence="3">3.5.1.28</ecNumber>
    </submittedName>
</protein>
<dbReference type="Pfam" id="PF01520">
    <property type="entry name" value="Amidase_3"/>
    <property type="match status" value="1"/>
</dbReference>
<dbReference type="eggNOG" id="COG0860">
    <property type="taxonomic scope" value="Bacteria"/>
</dbReference>
<dbReference type="KEGG" id="aaco:K1I37_01845"/>
<dbReference type="SUPFAM" id="SSF53187">
    <property type="entry name" value="Zn-dependent exopeptidases"/>
    <property type="match status" value="1"/>
</dbReference>
<dbReference type="GO" id="GO:0009253">
    <property type="term" value="P:peptidoglycan catabolic process"/>
    <property type="evidence" value="ECO:0007669"/>
    <property type="project" value="InterPro"/>
</dbReference>
<keyword evidence="4" id="KW-1185">Reference proteome</keyword>
<evidence type="ECO:0000256" key="1">
    <source>
        <dbReference type="ARBA" id="ARBA00022801"/>
    </source>
</evidence>
<dbReference type="EMBL" id="CP080467">
    <property type="protein sequence ID" value="UNO49324.1"/>
    <property type="molecule type" value="Genomic_DNA"/>
</dbReference>
<gene>
    <name evidence="3" type="ORF">K1I37_01845</name>
</gene>
<evidence type="ECO:0000256" key="2">
    <source>
        <dbReference type="SAM" id="MobiDB-lite"/>
    </source>
</evidence>
<dbReference type="PANTHER" id="PTHR30404:SF0">
    <property type="entry name" value="N-ACETYLMURAMOYL-L-ALANINE AMIDASE AMIC"/>
    <property type="match status" value="1"/>
</dbReference>
<feature type="compositionally biased region" description="Polar residues" evidence="2">
    <location>
        <begin position="32"/>
        <end position="42"/>
    </location>
</feature>
<reference evidence="4" key="1">
    <citation type="journal article" date="2022" name="G3 (Bethesda)">
        <title>Unveiling the complete genome sequence of Alicyclobacillus acidoterrestris DSM 3922T, a taint-producing strain.</title>
        <authorList>
            <person name="Leonardo I.C."/>
            <person name="Barreto Crespo M.T."/>
            <person name="Gaspar F.B."/>
        </authorList>
    </citation>
    <scope>NUCLEOTIDE SEQUENCE [LARGE SCALE GENOMIC DNA]</scope>
    <source>
        <strain evidence="4">DSM 3922</strain>
    </source>
</reference>
<dbReference type="SMART" id="SM00646">
    <property type="entry name" value="Ami_3"/>
    <property type="match status" value="1"/>
</dbReference>
<dbReference type="STRING" id="1356854.N007_07925"/>
<dbReference type="AlphaFoldDB" id="T0BYS8"/>
<accession>T0BYS8</accession>
<name>T0BYS8_ALIAG</name>
<dbReference type="Gene3D" id="3.40.630.40">
    <property type="entry name" value="Zn-dependent exopeptidases"/>
    <property type="match status" value="1"/>
</dbReference>
<keyword evidence="1 3" id="KW-0378">Hydrolase</keyword>
<dbReference type="PROSITE" id="PS51257">
    <property type="entry name" value="PROKAR_LIPOPROTEIN"/>
    <property type="match status" value="1"/>
</dbReference>
<dbReference type="InterPro" id="IPR002508">
    <property type="entry name" value="MurNAc-LAA_cat"/>
</dbReference>
<feature type="region of interest" description="Disordered" evidence="2">
    <location>
        <begin position="32"/>
        <end position="51"/>
    </location>
</feature>
<organism evidence="3 4">
    <name type="scientific">Alicyclobacillus acidoterrestris (strain ATCC 49025 / DSM 3922 / CIP 106132 / NCIMB 13137 / GD3B)</name>
    <dbReference type="NCBI Taxonomy" id="1356854"/>
    <lineage>
        <taxon>Bacteria</taxon>
        <taxon>Bacillati</taxon>
        <taxon>Bacillota</taxon>
        <taxon>Bacilli</taxon>
        <taxon>Bacillales</taxon>
        <taxon>Alicyclobacillaceae</taxon>
        <taxon>Alicyclobacillus</taxon>
    </lineage>
</organism>
<dbReference type="InterPro" id="IPR050695">
    <property type="entry name" value="N-acetylmuramoyl_amidase_3"/>
</dbReference>
<proteinExistence type="predicted"/>
<dbReference type="GO" id="GO:0030288">
    <property type="term" value="C:outer membrane-bounded periplasmic space"/>
    <property type="evidence" value="ECO:0007669"/>
    <property type="project" value="TreeGrafter"/>
</dbReference>
<accession>A0A9E6ZUC0</accession>
<evidence type="ECO:0000313" key="4">
    <source>
        <dbReference type="Proteomes" id="UP000829401"/>
    </source>
</evidence>
<dbReference type="GO" id="GO:0008745">
    <property type="term" value="F:N-acetylmuramoyl-L-alanine amidase activity"/>
    <property type="evidence" value="ECO:0007669"/>
    <property type="project" value="UniProtKB-EC"/>
</dbReference>
<dbReference type="PANTHER" id="PTHR30404">
    <property type="entry name" value="N-ACETYLMURAMOYL-L-ALANINE AMIDASE"/>
    <property type="match status" value="1"/>
</dbReference>